<organism evidence="2 3">
    <name type="scientific">Arabidopsis suecica</name>
    <name type="common">Swedish thale-cress</name>
    <name type="synonym">Cardaminopsis suecica</name>
    <dbReference type="NCBI Taxonomy" id="45249"/>
    <lineage>
        <taxon>Eukaryota</taxon>
        <taxon>Viridiplantae</taxon>
        <taxon>Streptophyta</taxon>
        <taxon>Embryophyta</taxon>
        <taxon>Tracheophyta</taxon>
        <taxon>Spermatophyta</taxon>
        <taxon>Magnoliopsida</taxon>
        <taxon>eudicotyledons</taxon>
        <taxon>Gunneridae</taxon>
        <taxon>Pentapetalae</taxon>
        <taxon>rosids</taxon>
        <taxon>malvids</taxon>
        <taxon>Brassicales</taxon>
        <taxon>Brassicaceae</taxon>
        <taxon>Camelineae</taxon>
        <taxon>Arabidopsis</taxon>
    </lineage>
</organism>
<feature type="region of interest" description="Disordered" evidence="1">
    <location>
        <begin position="1"/>
        <end position="72"/>
    </location>
</feature>
<sequence length="288" mass="32984">MDLKEYVAETTTEGDSSKLMETTEPTEDSALVATASQTTRKAESDPAEDIEESGDEVEESSDDEYVDSEEPVDEALAFALAFLAKRETDPAEEIEESDYEVDESGDEEEESDSEFSYSGETLIIKPKWWVEPEWDLDSFDCLEYDSSEEEDEMSNEEDEQKWRRFKRQLIESKGFYVEPELMPMYNYSRFKPVEDLERSAGCGQTYREFFAEMACLCLKTFNQYKGLNVEFVEVLRGAFTAGSKSKVYISFMAKEKPDGPLVEYQCKVCCTVVRNVNYPILCRPANKA</sequence>
<keyword evidence="3" id="KW-1185">Reference proteome</keyword>
<dbReference type="PANTHER" id="PTHR31228:SF24">
    <property type="entry name" value="CYSTATIN_MONELLIN SUPERFAMILY PROTEIN"/>
    <property type="match status" value="1"/>
</dbReference>
<evidence type="ECO:0000256" key="1">
    <source>
        <dbReference type="SAM" id="MobiDB-lite"/>
    </source>
</evidence>
<comment type="caution">
    <text evidence="2">The sequence shown here is derived from an EMBL/GenBank/DDBJ whole genome shotgun (WGS) entry which is preliminary data.</text>
</comment>
<dbReference type="EMBL" id="JAEFBJ010000008">
    <property type="protein sequence ID" value="KAG7580832.1"/>
    <property type="molecule type" value="Genomic_DNA"/>
</dbReference>
<accession>A0A8T2B5H9</accession>
<gene>
    <name evidence="2" type="ORF">ISN44_As08g005850</name>
</gene>
<protein>
    <submittedName>
        <fullName evidence="2">Cystatin-related plant</fullName>
    </submittedName>
</protein>
<dbReference type="Proteomes" id="UP000694251">
    <property type="component" value="Chromosome 8"/>
</dbReference>
<name>A0A8T2B5H9_ARASU</name>
<dbReference type="PANTHER" id="PTHR31228">
    <property type="entry name" value="CYSTATIN/MONELLIN SUPERFAMILY PROTEIN"/>
    <property type="match status" value="1"/>
</dbReference>
<evidence type="ECO:0000313" key="3">
    <source>
        <dbReference type="Proteomes" id="UP000694251"/>
    </source>
</evidence>
<evidence type="ECO:0000313" key="2">
    <source>
        <dbReference type="EMBL" id="KAG7580832.1"/>
    </source>
</evidence>
<proteinExistence type="predicted"/>
<feature type="compositionally biased region" description="Acidic residues" evidence="1">
    <location>
        <begin position="90"/>
        <end position="113"/>
    </location>
</feature>
<dbReference type="NCBIfam" id="TIGR01638">
    <property type="entry name" value="Atha_cystat_rel"/>
    <property type="match status" value="1"/>
</dbReference>
<feature type="compositionally biased region" description="Acidic residues" evidence="1">
    <location>
        <begin position="45"/>
        <end position="72"/>
    </location>
</feature>
<reference evidence="2 3" key="1">
    <citation type="submission" date="2020-12" db="EMBL/GenBank/DDBJ databases">
        <title>Concerted genomic and epigenomic changes stabilize Arabidopsis allopolyploids.</title>
        <authorList>
            <person name="Chen Z."/>
        </authorList>
    </citation>
    <scope>NUCLEOTIDE SEQUENCE [LARGE SCALE GENOMIC DNA]</scope>
    <source>
        <strain evidence="2">As9502</strain>
        <tissue evidence="2">Leaf</tissue>
    </source>
</reference>
<feature type="region of interest" description="Disordered" evidence="1">
    <location>
        <begin position="87"/>
        <end position="117"/>
    </location>
</feature>
<dbReference type="AlphaFoldDB" id="A0A8T2B5H9"/>
<dbReference type="OrthoDB" id="1102427at2759"/>
<dbReference type="InterPro" id="IPR006525">
    <property type="entry name" value="Cystatin-related_pln"/>
</dbReference>
<feature type="non-terminal residue" evidence="2">
    <location>
        <position position="1"/>
    </location>
</feature>